<dbReference type="PRINTS" id="PR00436">
    <property type="entry name" value="INTERLEUKIN8"/>
</dbReference>
<evidence type="ECO:0000256" key="1">
    <source>
        <dbReference type="ARBA" id="ARBA00004613"/>
    </source>
</evidence>
<dbReference type="GO" id="GO:0005615">
    <property type="term" value="C:extracellular space"/>
    <property type="evidence" value="ECO:0007669"/>
    <property type="project" value="UniProtKB-UniRule"/>
</dbReference>
<dbReference type="Proteomes" id="UP000005225">
    <property type="component" value="Unassembled WGS sequence"/>
</dbReference>
<dbReference type="Ensembl" id="ENSOGAT00000031974.1">
    <property type="protein sequence ID" value="ENSOGAP00000019554.1"/>
    <property type="gene ID" value="ENSOGAG00000032507.1"/>
</dbReference>
<dbReference type="STRING" id="30611.ENSOGAP00000019554"/>
<reference evidence="10" key="1">
    <citation type="submission" date="2011-03" db="EMBL/GenBank/DDBJ databases">
        <title>Version 3 of the genome sequence of Otolemur garnettii (Bushbaby).</title>
        <authorList>
            <consortium name="The Broad Institute Genome Sequencing Platform"/>
            <person name="Di Palma F."/>
            <person name="Johnson J."/>
            <person name="Lander E.S."/>
            <person name="Lindblad-Toh K."/>
            <person name="Jaffe D.B."/>
            <person name="Gnerre S."/>
            <person name="MacCallum I."/>
            <person name="Przybylski D."/>
            <person name="Ribeiro F.J."/>
            <person name="Burton J.N."/>
            <person name="Walker B.J."/>
            <person name="Sharpe T."/>
            <person name="Hall G."/>
        </authorList>
    </citation>
    <scope>NUCLEOTIDE SEQUENCE [LARGE SCALE GENOMIC DNA]</scope>
</reference>
<proteinExistence type="inferred from homology"/>
<evidence type="ECO:0000256" key="7">
    <source>
        <dbReference type="SAM" id="SignalP"/>
    </source>
</evidence>
<keyword evidence="7" id="KW-0732">Signal</keyword>
<keyword evidence="6" id="KW-0145">Chemotaxis</keyword>
<evidence type="ECO:0000256" key="5">
    <source>
        <dbReference type="ARBA" id="ARBA00023157"/>
    </source>
</evidence>
<dbReference type="EMBL" id="AAQR03072602">
    <property type="status" value="NOT_ANNOTATED_CDS"/>
    <property type="molecule type" value="Genomic_DNA"/>
</dbReference>
<dbReference type="FunCoup" id="H0XTW2">
    <property type="interactions" value="651"/>
</dbReference>
<feature type="signal peptide" evidence="7">
    <location>
        <begin position="1"/>
        <end position="40"/>
    </location>
</feature>
<keyword evidence="3 6" id="KW-0202">Cytokine</keyword>
<reference evidence="9" key="3">
    <citation type="submission" date="2025-09" db="UniProtKB">
        <authorList>
            <consortium name="Ensembl"/>
        </authorList>
    </citation>
    <scope>IDENTIFICATION</scope>
</reference>
<dbReference type="InterPro" id="IPR001811">
    <property type="entry name" value="Chemokine_IL8-like_dom"/>
</dbReference>
<dbReference type="PANTHER" id="PTHR12015:SF198">
    <property type="entry name" value="PLATELET BASIC PROTEIN"/>
    <property type="match status" value="1"/>
</dbReference>
<dbReference type="SUPFAM" id="SSF54117">
    <property type="entry name" value="Interleukin 8-like chemokines"/>
    <property type="match status" value="1"/>
</dbReference>
<evidence type="ECO:0000313" key="9">
    <source>
        <dbReference type="Ensembl" id="ENSOGAP00000019554.1"/>
    </source>
</evidence>
<evidence type="ECO:0000256" key="3">
    <source>
        <dbReference type="ARBA" id="ARBA00022514"/>
    </source>
</evidence>
<dbReference type="OMA" id="FVELYCM"/>
<dbReference type="GO" id="GO:0006952">
    <property type="term" value="P:defense response"/>
    <property type="evidence" value="ECO:0007669"/>
    <property type="project" value="InterPro"/>
</dbReference>
<sequence length="129" mass="14262">MILRPSATTISSYRARPLHALQVLLLLSLLLAALVPSTIGDSKRNQGKLKGEHTNPDKYVELRCMCMKLVSGVHPRNIQKLEMIKPGAHCNKVEVIAILTDGRELCLDPDAPRIKKIVEKMLKGDRSAA</sequence>
<dbReference type="PRINTS" id="PR00437">
    <property type="entry name" value="SMALLCYTKCXC"/>
</dbReference>
<comment type="similarity">
    <text evidence="2 6">Belongs to the intercrine alpha (chemokine CxC) family.</text>
</comment>
<dbReference type="InterPro" id="IPR036048">
    <property type="entry name" value="Interleukin_8-like_sf"/>
</dbReference>
<dbReference type="CDD" id="cd00273">
    <property type="entry name" value="Chemokine_CXC"/>
    <property type="match status" value="1"/>
</dbReference>
<dbReference type="HOGENOM" id="CLU_143902_1_1_1"/>
<comment type="subcellular location">
    <subcellularLocation>
        <location evidence="1 6">Secreted</location>
    </subcellularLocation>
</comment>
<keyword evidence="5" id="KW-1015">Disulfide bond</keyword>
<dbReference type="InterPro" id="IPR001089">
    <property type="entry name" value="Chemokine_CXC"/>
</dbReference>
<dbReference type="InterPro" id="IPR033899">
    <property type="entry name" value="CXC_Chemokine_domain"/>
</dbReference>
<organism evidence="9 10">
    <name type="scientific">Otolemur garnettii</name>
    <name type="common">Small-eared galago</name>
    <name type="synonym">Garnett's greater bushbaby</name>
    <dbReference type="NCBI Taxonomy" id="30611"/>
    <lineage>
        <taxon>Eukaryota</taxon>
        <taxon>Metazoa</taxon>
        <taxon>Chordata</taxon>
        <taxon>Craniata</taxon>
        <taxon>Vertebrata</taxon>
        <taxon>Euteleostomi</taxon>
        <taxon>Mammalia</taxon>
        <taxon>Eutheria</taxon>
        <taxon>Euarchontoglires</taxon>
        <taxon>Primates</taxon>
        <taxon>Strepsirrhini</taxon>
        <taxon>Lorisiformes</taxon>
        <taxon>Galagidae</taxon>
        <taxon>Otolemur</taxon>
    </lineage>
</organism>
<dbReference type="Gene3D" id="2.40.50.40">
    <property type="match status" value="1"/>
</dbReference>
<dbReference type="eggNOG" id="ENOG502S7MM">
    <property type="taxonomic scope" value="Eukaryota"/>
</dbReference>
<reference evidence="9" key="2">
    <citation type="submission" date="2025-08" db="UniProtKB">
        <authorList>
            <consortium name="Ensembl"/>
        </authorList>
    </citation>
    <scope>IDENTIFICATION</scope>
</reference>
<dbReference type="Pfam" id="PF00048">
    <property type="entry name" value="IL8"/>
    <property type="match status" value="1"/>
</dbReference>
<evidence type="ECO:0000256" key="4">
    <source>
        <dbReference type="ARBA" id="ARBA00022525"/>
    </source>
</evidence>
<evidence type="ECO:0000256" key="6">
    <source>
        <dbReference type="RuleBase" id="RU361149"/>
    </source>
</evidence>
<feature type="chain" id="PRO_5003545676" description="C-X-C motif chemokine" evidence="7">
    <location>
        <begin position="41"/>
        <end position="129"/>
    </location>
</feature>
<dbReference type="PROSITE" id="PS00471">
    <property type="entry name" value="SMALL_CYTOKINES_CXC"/>
    <property type="match status" value="1"/>
</dbReference>
<dbReference type="GeneTree" id="ENSGT00940000162559"/>
<evidence type="ECO:0000259" key="8">
    <source>
        <dbReference type="SMART" id="SM00199"/>
    </source>
</evidence>
<dbReference type="InParanoid" id="H0XTW2"/>
<dbReference type="InterPro" id="IPR039809">
    <property type="entry name" value="Chemokine_b/g/d"/>
</dbReference>
<dbReference type="FunFam" id="2.40.50.40:FF:000004">
    <property type="entry name" value="C-X-C motif chemokine"/>
    <property type="match status" value="1"/>
</dbReference>
<dbReference type="GO" id="GO:0008009">
    <property type="term" value="F:chemokine activity"/>
    <property type="evidence" value="ECO:0007669"/>
    <property type="project" value="InterPro"/>
</dbReference>
<dbReference type="GO" id="GO:0006955">
    <property type="term" value="P:immune response"/>
    <property type="evidence" value="ECO:0007669"/>
    <property type="project" value="InterPro"/>
</dbReference>
<keyword evidence="10" id="KW-1185">Reference proteome</keyword>
<evidence type="ECO:0000256" key="2">
    <source>
        <dbReference type="ARBA" id="ARBA00010665"/>
    </source>
</evidence>
<evidence type="ECO:0000313" key="10">
    <source>
        <dbReference type="Proteomes" id="UP000005225"/>
    </source>
</evidence>
<feature type="domain" description="Chemokine interleukin-8-like" evidence="8">
    <location>
        <begin position="61"/>
        <end position="121"/>
    </location>
</feature>
<dbReference type="SMART" id="SM00199">
    <property type="entry name" value="SCY"/>
    <property type="match status" value="1"/>
</dbReference>
<keyword evidence="4 6" id="KW-0964">Secreted</keyword>
<protein>
    <recommendedName>
        <fullName evidence="6">C-X-C motif chemokine</fullName>
    </recommendedName>
</protein>
<name>H0XTW2_OTOGA</name>
<dbReference type="InterPro" id="IPR018048">
    <property type="entry name" value="Chemokine_CXC_CS"/>
</dbReference>
<accession>H0XTW2</accession>
<dbReference type="PANTHER" id="PTHR12015">
    <property type="entry name" value="SMALL INDUCIBLE CYTOKINE A"/>
    <property type="match status" value="1"/>
</dbReference>
<dbReference type="AlphaFoldDB" id="H0XTW2"/>